<keyword evidence="3" id="KW-1185">Reference proteome</keyword>
<reference evidence="2" key="2">
    <citation type="journal article" date="2021" name="Genome Biol. Evol.">
        <title>Developing a high-quality reference genome for a parasitic bivalve with doubly uniparental inheritance (Bivalvia: Unionida).</title>
        <authorList>
            <person name="Smith C.H."/>
        </authorList>
    </citation>
    <scope>NUCLEOTIDE SEQUENCE</scope>
    <source>
        <strain evidence="2">CHS0354</strain>
        <tissue evidence="2">Mantle</tissue>
    </source>
</reference>
<reference evidence="2" key="1">
    <citation type="journal article" date="2021" name="Genome Biol. Evol.">
        <title>A High-Quality Reference Genome for a Parasitic Bivalve with Doubly Uniparental Inheritance (Bivalvia: Unionida).</title>
        <authorList>
            <person name="Smith C.H."/>
        </authorList>
    </citation>
    <scope>NUCLEOTIDE SEQUENCE</scope>
    <source>
        <strain evidence="2">CHS0354</strain>
    </source>
</reference>
<organism evidence="2 3">
    <name type="scientific">Potamilus streckersoni</name>
    <dbReference type="NCBI Taxonomy" id="2493646"/>
    <lineage>
        <taxon>Eukaryota</taxon>
        <taxon>Metazoa</taxon>
        <taxon>Spiralia</taxon>
        <taxon>Lophotrochozoa</taxon>
        <taxon>Mollusca</taxon>
        <taxon>Bivalvia</taxon>
        <taxon>Autobranchia</taxon>
        <taxon>Heteroconchia</taxon>
        <taxon>Palaeoheterodonta</taxon>
        <taxon>Unionida</taxon>
        <taxon>Unionoidea</taxon>
        <taxon>Unionidae</taxon>
        <taxon>Ambleminae</taxon>
        <taxon>Lampsilini</taxon>
        <taxon>Potamilus</taxon>
    </lineage>
</organism>
<dbReference type="EMBL" id="JAEAOA010000324">
    <property type="protein sequence ID" value="KAK3585095.1"/>
    <property type="molecule type" value="Genomic_DNA"/>
</dbReference>
<comment type="caution">
    <text evidence="2">The sequence shown here is derived from an EMBL/GenBank/DDBJ whole genome shotgun (WGS) entry which is preliminary data.</text>
</comment>
<reference evidence="2" key="3">
    <citation type="submission" date="2023-05" db="EMBL/GenBank/DDBJ databases">
        <authorList>
            <person name="Smith C.H."/>
        </authorList>
    </citation>
    <scope>NUCLEOTIDE SEQUENCE</scope>
    <source>
        <strain evidence="2">CHS0354</strain>
        <tissue evidence="2">Mantle</tissue>
    </source>
</reference>
<gene>
    <name evidence="2" type="ORF">CHS0354_004286</name>
</gene>
<dbReference type="AlphaFoldDB" id="A0AAE0S4F6"/>
<sequence length="605" mass="69925">MDTQLSWPSIVSCLAIAIAICSWYSVPKLNPAESVKSDTDKLFRYELQELTEKFTQSLSRVESEMHSSISKLQTDLEGLEENMQKLGVTVFEHHMEKMTEKENLKDIIEMTKSKYLGKIDQKMHVLHRKVQEEFHCLKDKVINTLNSITEFQEERRQLRTYELNFKEELATNAPDAKVRSHISQVPFQMTDDGKDSLDKCENPILNETKQERKESININGNKKYMKKFRGGHDPIDTSKLTVKEQFGDRIKAAEKKLVAEIDEKRKMMYKRISEECKIMKDEVMTTLDNIKDSLNNERRIDVNNWKEDLRKQSQDVANGNAKMTGQISELNRTLRVLDESFERHGKSSKNLAENVAMASDAIHALHARLEYIEENIINKSILVVVIMLDNAILLFLVVLFCAIRGTSRNVNNIAEIRQERVVSRTSSSPASYSTAIQVLRQVQSRSHLERKLCIISFYEETHQLHMHMTQSVTRHLNLEPVEFIIRKHEAILKIPPVFIYFLFVDFNELNVILEDPNVGLGDLRLTTVQAIQKMGGKLVILYSSDPKSKKLDPGKLYNSELLSVTRQQELSSLNRMSRFVSAYDSLSEYQITHLRKIVSDDLNRQ</sequence>
<protein>
    <submittedName>
        <fullName evidence="2">Uncharacterized protein</fullName>
    </submittedName>
</protein>
<feature type="transmembrane region" description="Helical" evidence="1">
    <location>
        <begin position="7"/>
        <end position="26"/>
    </location>
</feature>
<feature type="transmembrane region" description="Helical" evidence="1">
    <location>
        <begin position="381"/>
        <end position="403"/>
    </location>
</feature>
<evidence type="ECO:0000313" key="2">
    <source>
        <dbReference type="EMBL" id="KAK3585095.1"/>
    </source>
</evidence>
<evidence type="ECO:0000256" key="1">
    <source>
        <dbReference type="SAM" id="Phobius"/>
    </source>
</evidence>
<accession>A0AAE0S4F6</accession>
<proteinExistence type="predicted"/>
<keyword evidence="1" id="KW-0812">Transmembrane</keyword>
<keyword evidence="1" id="KW-1133">Transmembrane helix</keyword>
<dbReference type="Proteomes" id="UP001195483">
    <property type="component" value="Unassembled WGS sequence"/>
</dbReference>
<evidence type="ECO:0000313" key="3">
    <source>
        <dbReference type="Proteomes" id="UP001195483"/>
    </source>
</evidence>
<keyword evidence="1" id="KW-0472">Membrane</keyword>
<name>A0AAE0S4F6_9BIVA</name>